<proteinExistence type="predicted"/>
<dbReference type="AntiFam" id="ANF00057">
    <property type="entry name" value="Translation of E. coli type CRISPR repeat"/>
</dbReference>
<gene>
    <name evidence="1" type="ORF">RA11412_1584</name>
</gene>
<dbReference type="EMBL" id="AP017895">
    <property type="protein sequence ID" value="BAV87883.1"/>
    <property type="molecule type" value="Genomic_DNA"/>
</dbReference>
<dbReference type="AlphaFoldDB" id="A0A2Z5QZU0"/>
<evidence type="ECO:0000313" key="1">
    <source>
        <dbReference type="EMBL" id="BAV87883.1"/>
    </source>
</evidence>
<sequence length="53" mass="5638">MTHPHVCGEHGRTITLGGYFEGSSPRMRGTLIGEFPVGDKFGLIPTYAGNTCA</sequence>
<name>A0A2Z5QZU0_9MICC</name>
<dbReference type="KEGG" id="raj:RA11412_1584"/>
<organism evidence="1 2">
    <name type="scientific">Rothia aeria</name>
    <dbReference type="NCBI Taxonomy" id="172042"/>
    <lineage>
        <taxon>Bacteria</taxon>
        <taxon>Bacillati</taxon>
        <taxon>Actinomycetota</taxon>
        <taxon>Actinomycetes</taxon>
        <taxon>Micrococcales</taxon>
        <taxon>Micrococcaceae</taxon>
        <taxon>Rothia</taxon>
    </lineage>
</organism>
<reference evidence="1 2" key="1">
    <citation type="submission" date="2016-10" db="EMBL/GenBank/DDBJ databases">
        <title>Genome sequence of Rothia aeria strain JCM11412.</title>
        <authorList>
            <person name="Nambu T."/>
        </authorList>
    </citation>
    <scope>NUCLEOTIDE SEQUENCE [LARGE SCALE GENOMIC DNA]</scope>
    <source>
        <strain evidence="1 2">JCM 11412</strain>
    </source>
</reference>
<protein>
    <submittedName>
        <fullName evidence="1">N-Acetyl-D-glucosamine ABC transport system</fullName>
    </submittedName>
</protein>
<accession>A0A2Z5QZU0</accession>
<keyword evidence="2" id="KW-1185">Reference proteome</keyword>
<evidence type="ECO:0000313" key="2">
    <source>
        <dbReference type="Proteomes" id="UP000250241"/>
    </source>
</evidence>
<dbReference type="Proteomes" id="UP000250241">
    <property type="component" value="Chromosome"/>
</dbReference>
<dbReference type="AntiFam" id="ANF00006">
    <property type="entry name" value="Translation of CRISPR region"/>
</dbReference>